<dbReference type="OrthoDB" id="7626311at2759"/>
<dbReference type="GeneID" id="107222015"/>
<dbReference type="KEGG" id="nlo:107222015"/>
<feature type="compositionally biased region" description="Polar residues" evidence="1">
    <location>
        <begin position="73"/>
        <end position="87"/>
    </location>
</feature>
<keyword evidence="2" id="KW-1185">Reference proteome</keyword>
<dbReference type="RefSeq" id="XP_015516696.2">
    <property type="nucleotide sequence ID" value="XM_015661210.2"/>
</dbReference>
<dbReference type="InParanoid" id="A0A6J0BPP6"/>
<reference evidence="3" key="1">
    <citation type="submission" date="2025-08" db="UniProtKB">
        <authorList>
            <consortium name="RefSeq"/>
        </authorList>
    </citation>
    <scope>IDENTIFICATION</scope>
    <source>
        <tissue evidence="3">Thorax and Abdomen</tissue>
    </source>
</reference>
<dbReference type="AlphaFoldDB" id="A0A6J0BPP6"/>
<dbReference type="Proteomes" id="UP000829291">
    <property type="component" value="Chromosome 1"/>
</dbReference>
<evidence type="ECO:0000313" key="3">
    <source>
        <dbReference type="RefSeq" id="XP_015516696.2"/>
    </source>
</evidence>
<evidence type="ECO:0000256" key="1">
    <source>
        <dbReference type="SAM" id="MobiDB-lite"/>
    </source>
</evidence>
<feature type="compositionally biased region" description="Polar residues" evidence="1">
    <location>
        <begin position="112"/>
        <end position="123"/>
    </location>
</feature>
<sequence>MYLKHDPGESVRTIGENWSCDETPNPVPVDPWACGRMTVCKAQSTPSETKPCSVPCSSTVDVDPLILVPTFTGSSFETDSRQSSNAEELTRENRDLEPDAVADSERLLSSLGDGTSSASLSQGQRSIFTRTISMAKANLPVISIT</sequence>
<proteinExistence type="predicted"/>
<accession>A0A6J0BPP6</accession>
<feature type="compositionally biased region" description="Basic and acidic residues" evidence="1">
    <location>
        <begin position="88"/>
        <end position="97"/>
    </location>
</feature>
<feature type="region of interest" description="Disordered" evidence="1">
    <location>
        <begin position="73"/>
        <end position="123"/>
    </location>
</feature>
<organism evidence="3">
    <name type="scientific">Neodiprion lecontei</name>
    <name type="common">Redheaded pine sawfly</name>
    <dbReference type="NCBI Taxonomy" id="441921"/>
    <lineage>
        <taxon>Eukaryota</taxon>
        <taxon>Metazoa</taxon>
        <taxon>Ecdysozoa</taxon>
        <taxon>Arthropoda</taxon>
        <taxon>Hexapoda</taxon>
        <taxon>Insecta</taxon>
        <taxon>Pterygota</taxon>
        <taxon>Neoptera</taxon>
        <taxon>Endopterygota</taxon>
        <taxon>Hymenoptera</taxon>
        <taxon>Tenthredinoidea</taxon>
        <taxon>Diprionidae</taxon>
        <taxon>Diprioninae</taxon>
        <taxon>Neodiprion</taxon>
    </lineage>
</organism>
<protein>
    <submittedName>
        <fullName evidence="3">Uncharacterized protein LOC107222015</fullName>
    </submittedName>
</protein>
<name>A0A6J0BPP6_NEOLC</name>
<gene>
    <name evidence="3" type="primary">LOC107222015</name>
</gene>
<evidence type="ECO:0000313" key="2">
    <source>
        <dbReference type="Proteomes" id="UP000829291"/>
    </source>
</evidence>